<dbReference type="EMBL" id="CTEC01000001">
    <property type="protein sequence ID" value="CQD03805.1"/>
    <property type="molecule type" value="Genomic_DNA"/>
</dbReference>
<reference evidence="2" key="1">
    <citation type="submission" date="2015-03" db="EMBL/GenBank/DDBJ databases">
        <authorList>
            <person name="Urmite Genomes"/>
        </authorList>
    </citation>
    <scope>NUCLEOTIDE SEQUENCE [LARGE SCALE GENOMIC DNA]</scope>
    <source>
        <strain evidence="2">CSUR P1344</strain>
    </source>
</reference>
<evidence type="ECO:0000313" key="1">
    <source>
        <dbReference type="EMBL" id="CQD03805.1"/>
    </source>
</evidence>
<dbReference type="Proteomes" id="UP000199601">
    <property type="component" value="Unassembled WGS sequence"/>
</dbReference>
<sequence>MGPGLTVIATLIMEQAFRLQFRLWELVNNITSLHPDFVEWLTNLLGGNKADLMQALVTPICVIPPHPLHDTSAWIEINGRMDTVWKLINRQLQDNGFDLDATMWFPGDPQPEGLWFPLTVATCVITLKDRSGFTGPWGPFEGLAVDLTQLEGSLLGNALQPLLNPGNEAAYLTPDLGEYIAPTVGVDFIPPTLYFNLDVVEAGYIDFDVAHHAPLAYQAVIGGQSPKWINDLINSTLEWLIDSVTIALGVTGVPNSLLDGIFDNVLFAFSVAEAYQARAAGGPYMFAEKFFPSGEGALSVDTLFSEKSALWNIRGYPSGKISFIDNEPFAVGREIFRGILVFYIRRGRLYIDYVDDIDIKDSRTERNRITLQIGDGKSQESAPVKVQRKISDFETLFNIILSGGNLS</sequence>
<evidence type="ECO:0000313" key="2">
    <source>
        <dbReference type="Proteomes" id="UP000199601"/>
    </source>
</evidence>
<gene>
    <name evidence="1" type="ORF">BN000_00653</name>
</gene>
<organism evidence="1 2">
    <name type="scientific">Mycobacterium europaeum</name>
    <dbReference type="NCBI Taxonomy" id="761804"/>
    <lineage>
        <taxon>Bacteria</taxon>
        <taxon>Bacillati</taxon>
        <taxon>Actinomycetota</taxon>
        <taxon>Actinomycetes</taxon>
        <taxon>Mycobacteriales</taxon>
        <taxon>Mycobacteriaceae</taxon>
        <taxon>Mycobacterium</taxon>
        <taxon>Mycobacterium simiae complex</taxon>
    </lineage>
</organism>
<keyword evidence="2" id="KW-1185">Reference proteome</keyword>
<name>A0A0U1D0L6_9MYCO</name>
<dbReference type="AlphaFoldDB" id="A0A0U1D0L6"/>
<proteinExistence type="predicted"/>
<protein>
    <submittedName>
        <fullName evidence="1">Gp36 protein</fullName>
    </submittedName>
</protein>
<dbReference type="RefSeq" id="WP_090418387.1">
    <property type="nucleotide sequence ID" value="NZ_CTEC01000001.1"/>
</dbReference>
<accession>A0A0U1D0L6</accession>